<dbReference type="PANTHER" id="PTHR33116:SF79">
    <property type="entry name" value="REVERSE TRANSCRIPTASE DOMAIN, ZINC FINGER, CCHC-TYPE-RELATED"/>
    <property type="match status" value="1"/>
</dbReference>
<protein>
    <submittedName>
        <fullName evidence="1">Uncharacterized protein</fullName>
    </submittedName>
</protein>
<comment type="caution">
    <text evidence="1">The sequence shown here is derived from an EMBL/GenBank/DDBJ whole genome shotgun (WGS) entry which is preliminary data.</text>
</comment>
<dbReference type="PANTHER" id="PTHR33116">
    <property type="entry name" value="REVERSE TRANSCRIPTASE ZINC-BINDING DOMAIN-CONTAINING PROTEIN-RELATED-RELATED"/>
    <property type="match status" value="1"/>
</dbReference>
<sequence>MAKNRSLARLSLNQGVVIRAPLEVYDGMFVSLVVVDETGHDWAHKERRCSVFNPRGANSFNSFITTLGLIDPSLGVKFLRSNAASTKHIKLDQFLLLGSFGSFGCPHGGNRGDYGADQPIDTTALEDLRQKSKCSWLQDSDENSRFLHNIVNNKRKKLDIHGLAVREGWKSNTIRLKFSDNYEEISYGRPVFHSDKLLKLSVENSQFLKHRLFFSLEMKDSCGWSKAPSPDGYYRGRHNLNGKIFRKISRTFCRLQFFLHYSYAEGQRPLCLLTTTARSSHGVHWQSHLEGLHNIDWDFLSNIPDQTGFWSAWISWVKGLISLTKVSVTVNRSLTVEFMLKKGTGGFTVPLAIYSCYGGPNCSIKEKLRRKVFLDEWLFLAESLHYTDDTCFLASWSDKNITGCKEGKFPFGPVLVKKPVRNHCLDKFSKRLNVWKVRLLSFDERLTLCKTGGGLVVFDGGDKLAWVAWDKVLNSREIGGLDDPLWKKVIISLHDRNRKLGEVYGGHRLLRTWGKIASINSIVEDVNLSHTGAFSKHFEYRVLVYDLWWGTVRWKHSFLGRDFRIRQRLHGSRYIGD</sequence>
<evidence type="ECO:0000313" key="2">
    <source>
        <dbReference type="Proteomes" id="UP001172457"/>
    </source>
</evidence>
<dbReference type="EMBL" id="JARYMX010000002">
    <property type="protein sequence ID" value="KAJ9560183.1"/>
    <property type="molecule type" value="Genomic_DNA"/>
</dbReference>
<organism evidence="1 2">
    <name type="scientific">Centaurea solstitialis</name>
    <name type="common">yellow star-thistle</name>
    <dbReference type="NCBI Taxonomy" id="347529"/>
    <lineage>
        <taxon>Eukaryota</taxon>
        <taxon>Viridiplantae</taxon>
        <taxon>Streptophyta</taxon>
        <taxon>Embryophyta</taxon>
        <taxon>Tracheophyta</taxon>
        <taxon>Spermatophyta</taxon>
        <taxon>Magnoliopsida</taxon>
        <taxon>eudicotyledons</taxon>
        <taxon>Gunneridae</taxon>
        <taxon>Pentapetalae</taxon>
        <taxon>asterids</taxon>
        <taxon>campanulids</taxon>
        <taxon>Asterales</taxon>
        <taxon>Asteraceae</taxon>
        <taxon>Carduoideae</taxon>
        <taxon>Cardueae</taxon>
        <taxon>Centaureinae</taxon>
        <taxon>Centaurea</taxon>
    </lineage>
</organism>
<dbReference type="Proteomes" id="UP001172457">
    <property type="component" value="Chromosome 2"/>
</dbReference>
<keyword evidence="2" id="KW-1185">Reference proteome</keyword>
<evidence type="ECO:0000313" key="1">
    <source>
        <dbReference type="EMBL" id="KAJ9560183.1"/>
    </source>
</evidence>
<reference evidence="1" key="1">
    <citation type="submission" date="2023-03" db="EMBL/GenBank/DDBJ databases">
        <title>Chromosome-scale reference genome and RAD-based genetic map of yellow starthistle (Centaurea solstitialis) reveal putative structural variation and QTLs associated with invader traits.</title>
        <authorList>
            <person name="Reatini B."/>
            <person name="Cang F.A."/>
            <person name="Jiang Q."/>
            <person name="Mckibben M.T.W."/>
            <person name="Barker M.S."/>
            <person name="Rieseberg L.H."/>
            <person name="Dlugosch K.M."/>
        </authorList>
    </citation>
    <scope>NUCLEOTIDE SEQUENCE</scope>
    <source>
        <strain evidence="1">CAN-66</strain>
        <tissue evidence="1">Leaf</tissue>
    </source>
</reference>
<proteinExistence type="predicted"/>
<accession>A0AA38U0H4</accession>
<name>A0AA38U0H4_9ASTR</name>
<gene>
    <name evidence="1" type="ORF">OSB04_005343</name>
</gene>
<dbReference type="AlphaFoldDB" id="A0AA38U0H4"/>